<dbReference type="AlphaFoldDB" id="A0A2G5TRJ6"/>
<keyword evidence="2" id="KW-1185">Reference proteome</keyword>
<comment type="caution">
    <text evidence="1">The sequence shown here is derived from an EMBL/GenBank/DDBJ whole genome shotgun (WGS) entry which is preliminary data.</text>
</comment>
<organism evidence="1 2">
    <name type="scientific">Caenorhabditis nigoni</name>
    <dbReference type="NCBI Taxonomy" id="1611254"/>
    <lineage>
        <taxon>Eukaryota</taxon>
        <taxon>Metazoa</taxon>
        <taxon>Ecdysozoa</taxon>
        <taxon>Nematoda</taxon>
        <taxon>Chromadorea</taxon>
        <taxon>Rhabditida</taxon>
        <taxon>Rhabditina</taxon>
        <taxon>Rhabditomorpha</taxon>
        <taxon>Rhabditoidea</taxon>
        <taxon>Rhabditidae</taxon>
        <taxon>Peloderinae</taxon>
        <taxon>Caenorhabditis</taxon>
    </lineage>
</organism>
<evidence type="ECO:0000313" key="1">
    <source>
        <dbReference type="EMBL" id="PIC29701.1"/>
    </source>
</evidence>
<name>A0A2G5TRJ6_9PELO</name>
<dbReference type="Proteomes" id="UP000230233">
    <property type="component" value="Chromosome V"/>
</dbReference>
<proteinExistence type="predicted"/>
<protein>
    <submittedName>
        <fullName evidence="1">Uncharacterized protein</fullName>
    </submittedName>
</protein>
<gene>
    <name evidence="1" type="primary">Cnig_chr_V.g21205</name>
    <name evidence="1" type="ORF">B9Z55_021205</name>
</gene>
<dbReference type="EMBL" id="PDUG01000005">
    <property type="protein sequence ID" value="PIC29701.1"/>
    <property type="molecule type" value="Genomic_DNA"/>
</dbReference>
<reference evidence="2" key="1">
    <citation type="submission" date="2017-10" db="EMBL/GenBank/DDBJ databases">
        <title>Rapid genome shrinkage in a self-fertile nematode reveals novel sperm competition proteins.</title>
        <authorList>
            <person name="Yin D."/>
            <person name="Schwarz E.M."/>
            <person name="Thomas C.G."/>
            <person name="Felde R.L."/>
            <person name="Korf I.F."/>
            <person name="Cutter A.D."/>
            <person name="Schartner C.M."/>
            <person name="Ralston E.J."/>
            <person name="Meyer B.J."/>
            <person name="Haag E.S."/>
        </authorList>
    </citation>
    <scope>NUCLEOTIDE SEQUENCE [LARGE SCALE GENOMIC DNA]</scope>
    <source>
        <strain evidence="2">JU1422</strain>
    </source>
</reference>
<accession>A0A2G5TRJ6</accession>
<evidence type="ECO:0000313" key="2">
    <source>
        <dbReference type="Proteomes" id="UP000230233"/>
    </source>
</evidence>
<sequence>MGQFPSRKPSKTCPMTVAIKQVTVFLMAIKTEDEQLLKSLFPEGQELSGISEIHENLEIQIESANYRESGDLNVKMRFSDNLSGNSIRGNWLLTESAESATGWKIKRLDQAKFTIQITYMNTFRKFVVANFR</sequence>